<dbReference type="Proteomes" id="UP000192247">
    <property type="component" value="Unassembled WGS sequence"/>
</dbReference>
<evidence type="ECO:0000256" key="1">
    <source>
        <dbReference type="SAM" id="SignalP"/>
    </source>
</evidence>
<organism evidence="2 3">
    <name type="scientific">Tropilaelaps mercedesae</name>
    <dbReference type="NCBI Taxonomy" id="418985"/>
    <lineage>
        <taxon>Eukaryota</taxon>
        <taxon>Metazoa</taxon>
        <taxon>Ecdysozoa</taxon>
        <taxon>Arthropoda</taxon>
        <taxon>Chelicerata</taxon>
        <taxon>Arachnida</taxon>
        <taxon>Acari</taxon>
        <taxon>Parasitiformes</taxon>
        <taxon>Mesostigmata</taxon>
        <taxon>Gamasina</taxon>
        <taxon>Dermanyssoidea</taxon>
        <taxon>Laelapidae</taxon>
        <taxon>Tropilaelaps</taxon>
    </lineage>
</organism>
<evidence type="ECO:0000313" key="2">
    <source>
        <dbReference type="EMBL" id="OQR70593.1"/>
    </source>
</evidence>
<dbReference type="AlphaFoldDB" id="A0A1V9XB21"/>
<dbReference type="InParanoid" id="A0A1V9XB21"/>
<feature type="non-terminal residue" evidence="2">
    <location>
        <position position="66"/>
    </location>
</feature>
<keyword evidence="3" id="KW-1185">Reference proteome</keyword>
<reference evidence="2 3" key="1">
    <citation type="journal article" date="2017" name="Gigascience">
        <title>Draft genome of the honey bee ectoparasitic mite, Tropilaelaps mercedesae, is shaped by the parasitic life history.</title>
        <authorList>
            <person name="Dong X."/>
            <person name="Armstrong S.D."/>
            <person name="Xia D."/>
            <person name="Makepeace B.L."/>
            <person name="Darby A.C."/>
            <person name="Kadowaki T."/>
        </authorList>
    </citation>
    <scope>NUCLEOTIDE SEQUENCE [LARGE SCALE GENOMIC DNA]</scope>
    <source>
        <strain evidence="2">Wuxi-XJTLU</strain>
    </source>
</reference>
<feature type="signal peptide" evidence="1">
    <location>
        <begin position="1"/>
        <end position="25"/>
    </location>
</feature>
<sequence>MRYLLQVWTMRVPLVTLMVVAAAASTDNECSDWKGKCDLHKATCLVESRCLKENERDNVINVEIKT</sequence>
<proteinExistence type="predicted"/>
<comment type="caution">
    <text evidence="2">The sequence shown here is derived from an EMBL/GenBank/DDBJ whole genome shotgun (WGS) entry which is preliminary data.</text>
</comment>
<feature type="chain" id="PRO_5012325455" evidence="1">
    <location>
        <begin position="26"/>
        <end position="66"/>
    </location>
</feature>
<protein>
    <submittedName>
        <fullName evidence="2">Uncharacterized protein</fullName>
    </submittedName>
</protein>
<keyword evidence="1" id="KW-0732">Signal</keyword>
<dbReference type="EMBL" id="MNPL01017007">
    <property type="protein sequence ID" value="OQR70593.1"/>
    <property type="molecule type" value="Genomic_DNA"/>
</dbReference>
<accession>A0A1V9XB21</accession>
<evidence type="ECO:0000313" key="3">
    <source>
        <dbReference type="Proteomes" id="UP000192247"/>
    </source>
</evidence>
<name>A0A1V9XB21_9ACAR</name>
<gene>
    <name evidence="2" type="ORF">BIW11_11532</name>
</gene>